<sequence length="104" mass="11685">MYAKISVARIDAMPPLAMETIDLEPRVLANRRGVAFALANGTVECVITLTALQAYFWLEPQASETQTLKRFRDGYGRIRAIAERKLRAHPAARLELTPDDFARP</sequence>
<comment type="caution">
    <text evidence="1">The sequence shown here is derived from an EMBL/GenBank/DDBJ whole genome shotgun (WGS) entry which is preliminary data.</text>
</comment>
<dbReference type="Pfam" id="PF07369">
    <property type="entry name" value="DUF1488"/>
    <property type="match status" value="1"/>
</dbReference>
<organism evidence="1 2">
    <name type="scientific">Paraburkholderia piptadeniae</name>
    <dbReference type="NCBI Taxonomy" id="1701573"/>
    <lineage>
        <taxon>Bacteria</taxon>
        <taxon>Pseudomonadati</taxon>
        <taxon>Pseudomonadota</taxon>
        <taxon>Betaproteobacteria</taxon>
        <taxon>Burkholderiales</taxon>
        <taxon>Burkholderiaceae</taxon>
        <taxon>Paraburkholderia</taxon>
    </lineage>
</organism>
<reference evidence="1" key="1">
    <citation type="submission" date="2016-12" db="EMBL/GenBank/DDBJ databases">
        <authorList>
            <person name="Moulin L."/>
        </authorList>
    </citation>
    <scope>NUCLEOTIDE SEQUENCE [LARGE SCALE GENOMIC DNA]</scope>
    <source>
        <strain evidence="1">STM 7183</strain>
    </source>
</reference>
<proteinExistence type="predicted"/>
<evidence type="ECO:0000313" key="1">
    <source>
        <dbReference type="EMBL" id="SIT50859.1"/>
    </source>
</evidence>
<gene>
    <name evidence="1" type="ORF">BN2476_960010</name>
</gene>
<name>A0A1N7SVA9_9BURK</name>
<keyword evidence="2" id="KW-1185">Reference proteome</keyword>
<dbReference type="AlphaFoldDB" id="A0A1N7SVA9"/>
<protein>
    <recommendedName>
        <fullName evidence="3">DUF1488 family protein</fullName>
    </recommendedName>
</protein>
<evidence type="ECO:0000313" key="2">
    <source>
        <dbReference type="Proteomes" id="UP000195569"/>
    </source>
</evidence>
<evidence type="ECO:0008006" key="3">
    <source>
        <dbReference type="Google" id="ProtNLM"/>
    </source>
</evidence>
<dbReference type="Proteomes" id="UP000195569">
    <property type="component" value="Unassembled WGS sequence"/>
</dbReference>
<dbReference type="EMBL" id="CYGY02000096">
    <property type="protein sequence ID" value="SIT50859.1"/>
    <property type="molecule type" value="Genomic_DNA"/>
</dbReference>
<accession>A0A1N7SVA9</accession>
<dbReference type="InterPro" id="IPR009962">
    <property type="entry name" value="DUF1488"/>
</dbReference>